<keyword evidence="2" id="KW-1185">Reference proteome</keyword>
<sequence>MEGFSYVLRVGFKHFNHNRARGEEMNKALNWWSRVRSVGEVH</sequence>
<dbReference type="EMBL" id="CDMK01000001">
    <property type="protein sequence ID" value="CRI33736.1"/>
    <property type="molecule type" value="Genomic_DNA"/>
</dbReference>
<dbReference type="AlphaFoldDB" id="A0A0K2XLW2"/>
<accession>A0A0K2XLW2</accession>
<gene>
    <name evidence="1" type="ORF">HHE01_14220</name>
</gene>
<organism evidence="1 2">
    <name type="scientific">Helicobacter heilmannii</name>
    <dbReference type="NCBI Taxonomy" id="35817"/>
    <lineage>
        <taxon>Bacteria</taxon>
        <taxon>Pseudomonadati</taxon>
        <taxon>Campylobacterota</taxon>
        <taxon>Epsilonproteobacteria</taxon>
        <taxon>Campylobacterales</taxon>
        <taxon>Helicobacteraceae</taxon>
        <taxon>Helicobacter</taxon>
    </lineage>
</organism>
<name>A0A0K2XLW2_HELHE</name>
<evidence type="ECO:0000313" key="1">
    <source>
        <dbReference type="EMBL" id="CRI33736.1"/>
    </source>
</evidence>
<protein>
    <submittedName>
        <fullName evidence="1">Uncharacterized protein</fullName>
    </submittedName>
</protein>
<dbReference type="Proteomes" id="UP000046090">
    <property type="component" value="Unassembled WGS sequence"/>
</dbReference>
<reference evidence="2" key="1">
    <citation type="submission" date="2014-12" db="EMBL/GenBank/DDBJ databases">
        <authorList>
            <person name="Smet A."/>
        </authorList>
    </citation>
    <scope>NUCLEOTIDE SEQUENCE [LARGE SCALE GENOMIC DNA]</scope>
</reference>
<evidence type="ECO:0000313" key="2">
    <source>
        <dbReference type="Proteomes" id="UP000046090"/>
    </source>
</evidence>
<proteinExistence type="predicted"/>